<dbReference type="eggNOG" id="COG0451">
    <property type="taxonomic scope" value="Bacteria"/>
</dbReference>
<keyword evidence="4" id="KW-1185">Reference proteome</keyword>
<keyword evidence="1" id="KW-0812">Transmembrane</keyword>
<keyword evidence="1" id="KW-1133">Transmembrane helix</keyword>
<evidence type="ECO:0000313" key="3">
    <source>
        <dbReference type="EMBL" id="CCH57021.1"/>
    </source>
</evidence>
<reference evidence="3 4" key="1">
    <citation type="journal article" date="2012" name="J. Bacteriol.">
        <title>Genome Sequence of the Filamentous Bacterium Fibrisoma limi BUZ 3T.</title>
        <authorList>
            <person name="Filippini M."/>
            <person name="Qi W."/>
            <person name="Jaenicke S."/>
            <person name="Goesmann A."/>
            <person name="Smits T.H."/>
            <person name="Bagheri H.C."/>
        </authorList>
    </citation>
    <scope>NUCLEOTIDE SEQUENCE [LARGE SCALE GENOMIC DNA]</scope>
    <source>
        <strain evidence="4">BUZ 3T</strain>
    </source>
</reference>
<protein>
    <submittedName>
        <fullName evidence="3">Vitamin K epoxide reductase</fullName>
    </submittedName>
</protein>
<dbReference type="STRING" id="1185876.BN8_06418"/>
<organism evidence="3 4">
    <name type="scientific">Fibrisoma limi BUZ 3</name>
    <dbReference type="NCBI Taxonomy" id="1185876"/>
    <lineage>
        <taxon>Bacteria</taxon>
        <taxon>Pseudomonadati</taxon>
        <taxon>Bacteroidota</taxon>
        <taxon>Cytophagia</taxon>
        <taxon>Cytophagales</taxon>
        <taxon>Spirosomataceae</taxon>
        <taxon>Fibrisoma</taxon>
    </lineage>
</organism>
<evidence type="ECO:0000256" key="1">
    <source>
        <dbReference type="SAM" id="Phobius"/>
    </source>
</evidence>
<dbReference type="InterPro" id="IPR005530">
    <property type="entry name" value="SPW"/>
</dbReference>
<feature type="transmembrane region" description="Helical" evidence="1">
    <location>
        <begin position="55"/>
        <end position="74"/>
    </location>
</feature>
<dbReference type="Proteomes" id="UP000009309">
    <property type="component" value="Unassembled WGS sequence"/>
</dbReference>
<keyword evidence="1" id="KW-0472">Membrane</keyword>
<gene>
    <name evidence="3" type="ORF">BN8_06418</name>
</gene>
<dbReference type="RefSeq" id="WP_009285582.1">
    <property type="nucleotide sequence ID" value="NZ_CAIT01000010.1"/>
</dbReference>
<dbReference type="Pfam" id="PF03779">
    <property type="entry name" value="SPW"/>
    <property type="match status" value="1"/>
</dbReference>
<evidence type="ECO:0000313" key="4">
    <source>
        <dbReference type="Proteomes" id="UP000009309"/>
    </source>
</evidence>
<sequence length="124" mass="13549">MLSRILNVLLGLWLIVSPAVFQFNKTIADNVHIVGPLIVTVAVVAISDSVRNFRLVNTLCGGWLLIAPWVLGYSNMTATINDLIVGSLTIGLSLIRGTVSHQFGGGWRSLFQDNPEHLRLANQQ</sequence>
<dbReference type="EMBL" id="CAIT01000010">
    <property type="protein sequence ID" value="CCH57021.1"/>
    <property type="molecule type" value="Genomic_DNA"/>
</dbReference>
<comment type="caution">
    <text evidence="3">The sequence shown here is derived from an EMBL/GenBank/DDBJ whole genome shotgun (WGS) entry which is preliminary data.</text>
</comment>
<name>I2GSZ2_9BACT</name>
<proteinExistence type="predicted"/>
<accession>I2GSZ2</accession>
<evidence type="ECO:0000259" key="2">
    <source>
        <dbReference type="Pfam" id="PF03779"/>
    </source>
</evidence>
<dbReference type="AlphaFoldDB" id="I2GSZ2"/>
<dbReference type="OrthoDB" id="677939at2"/>
<feature type="domain" description="SPW repeat-containing integral membrane" evidence="2">
    <location>
        <begin position="4"/>
        <end position="94"/>
    </location>
</feature>
<feature type="transmembrane region" description="Helical" evidence="1">
    <location>
        <begin position="31"/>
        <end position="48"/>
    </location>
</feature>